<name>A0A418WJL0_9SPHN</name>
<dbReference type="RefSeq" id="WP_119761171.1">
    <property type="nucleotide sequence ID" value="NZ_QYUM01000003.1"/>
</dbReference>
<keyword evidence="2" id="KW-1185">Reference proteome</keyword>
<dbReference type="OrthoDB" id="9763405at2"/>
<evidence type="ECO:0000313" key="1">
    <source>
        <dbReference type="EMBL" id="RJF90180.1"/>
    </source>
</evidence>
<dbReference type="EMBL" id="QYUM01000003">
    <property type="protein sequence ID" value="RJF90180.1"/>
    <property type="molecule type" value="Genomic_DNA"/>
</dbReference>
<evidence type="ECO:0000313" key="2">
    <source>
        <dbReference type="Proteomes" id="UP000286100"/>
    </source>
</evidence>
<gene>
    <name evidence="1" type="ORF">D3876_07785</name>
</gene>
<dbReference type="PANTHER" id="PTHR33361:SF2">
    <property type="entry name" value="DUF885 DOMAIN-CONTAINING PROTEIN"/>
    <property type="match status" value="1"/>
</dbReference>
<reference evidence="1 2" key="1">
    <citation type="submission" date="2018-09" db="EMBL/GenBank/DDBJ databases">
        <authorList>
            <person name="Zhu H."/>
        </authorList>
    </citation>
    <scope>NUCLEOTIDE SEQUENCE [LARGE SCALE GENOMIC DNA]</scope>
    <source>
        <strain evidence="1 2">K2R01-6</strain>
    </source>
</reference>
<organism evidence="1 2">
    <name type="scientific">Sphingomonas cavernae</name>
    <dbReference type="NCBI Taxonomy" id="2320861"/>
    <lineage>
        <taxon>Bacteria</taxon>
        <taxon>Pseudomonadati</taxon>
        <taxon>Pseudomonadota</taxon>
        <taxon>Alphaproteobacteria</taxon>
        <taxon>Sphingomonadales</taxon>
        <taxon>Sphingomonadaceae</taxon>
        <taxon>Sphingomonas</taxon>
    </lineage>
</organism>
<dbReference type="PROSITE" id="PS51318">
    <property type="entry name" value="TAT"/>
    <property type="match status" value="1"/>
</dbReference>
<dbReference type="Proteomes" id="UP000286100">
    <property type="component" value="Unassembled WGS sequence"/>
</dbReference>
<dbReference type="Pfam" id="PF05960">
    <property type="entry name" value="DUF885"/>
    <property type="match status" value="1"/>
</dbReference>
<accession>A0A418WJL0</accession>
<dbReference type="AlphaFoldDB" id="A0A418WJL0"/>
<dbReference type="InterPro" id="IPR010281">
    <property type="entry name" value="DUF885"/>
</dbReference>
<comment type="caution">
    <text evidence="1">The sequence shown here is derived from an EMBL/GenBank/DDBJ whole genome shotgun (WGS) entry which is preliminary data.</text>
</comment>
<dbReference type="PANTHER" id="PTHR33361">
    <property type="entry name" value="GLR0591 PROTEIN"/>
    <property type="match status" value="1"/>
</dbReference>
<proteinExistence type="predicted"/>
<sequence>MAQFDRRQFLEAAGTLAALQFLPATARAAAPQTAPDAAAERLLSGIAEALLAEYPENAGALGLDKDARRALKSRLTDRSPDGMRSLAAIATKRLAQLRAVDTGQLSPAVRNDVAVVTAAHELAVEGFGFGFGDVVTLSQQWSYRNAPYVVAQNTGAFVEVPDFLDSNHAIADAADADAYLARLEAYAHALDGETARLKHDGAKGVIAPAFLLDKTIAQMKASRAQPVAEWTLVASLARRTKDFGKDYASRAARLATDKVAPALDRQIAELERHRARATADAGVWKLPEGESYYGWALRAATTSRLSPDEVHRLGQAQLAELHAQMEVLLRAEGLTRGTVGERMTALGKDPRYLYPNTDAGRAQILDYINGRVADIRERLPRAFATLVPGRLIVKRVPPEIEAGAPGGYAAAGTIDGSVPGNYYINLRDTSIWPRYALPTLTYHEGIPGHIWQGEYSYKLPLVRSLLAFNAYSEGWALYAEQIADELGVYEGDPLGRLGYLQSMAFRACRLVVDTGLHAKRWTRDHAIQWFASTNGSTVEEVSSEVDRYCAWPGQACGYKAGHIEINRLREKAKGALGARYDVKRFNDAVVKAGGVPLTVLEQVIEAHISAFSKA</sequence>
<dbReference type="InterPro" id="IPR006311">
    <property type="entry name" value="TAT_signal"/>
</dbReference>
<protein>
    <submittedName>
        <fullName evidence="1">DUF885 domain-containing protein</fullName>
    </submittedName>
</protein>